<dbReference type="OrthoDB" id="101972at2"/>
<comment type="caution">
    <text evidence="2">The sequence shown here is derived from an EMBL/GenBank/DDBJ whole genome shotgun (WGS) entry which is preliminary data.</text>
</comment>
<proteinExistence type="predicted"/>
<feature type="domain" description="FAD-dependent urate hydroxylase HpyO/Asp monooxygenase CreE-like FAD/NAD(P)-binding" evidence="1">
    <location>
        <begin position="7"/>
        <end position="160"/>
    </location>
</feature>
<dbReference type="AlphaFoldDB" id="A0A494YDQ8"/>
<dbReference type="InterPro" id="IPR052189">
    <property type="entry name" value="L-asp_N-monooxygenase_NS-form"/>
</dbReference>
<dbReference type="Proteomes" id="UP000270342">
    <property type="component" value="Unassembled WGS sequence"/>
</dbReference>
<dbReference type="PANTHER" id="PTHR40254:SF1">
    <property type="entry name" value="BLR0577 PROTEIN"/>
    <property type="match status" value="1"/>
</dbReference>
<organism evidence="2 3">
    <name type="scientific">Pararobbsia silviterrae</name>
    <dbReference type="NCBI Taxonomy" id="1792498"/>
    <lineage>
        <taxon>Bacteria</taxon>
        <taxon>Pseudomonadati</taxon>
        <taxon>Pseudomonadota</taxon>
        <taxon>Betaproteobacteria</taxon>
        <taxon>Burkholderiales</taxon>
        <taxon>Burkholderiaceae</taxon>
        <taxon>Pararobbsia</taxon>
    </lineage>
</organism>
<dbReference type="InterPro" id="IPR036188">
    <property type="entry name" value="FAD/NAD-bd_sf"/>
</dbReference>
<evidence type="ECO:0000259" key="1">
    <source>
        <dbReference type="Pfam" id="PF13454"/>
    </source>
</evidence>
<dbReference type="SUPFAM" id="SSF51905">
    <property type="entry name" value="FAD/NAD(P)-binding domain"/>
    <property type="match status" value="2"/>
</dbReference>
<name>A0A494YDQ8_9BURK</name>
<accession>A0A494YDQ8</accession>
<gene>
    <name evidence="2" type="ORF">D7S86_00465</name>
</gene>
<reference evidence="2 3" key="1">
    <citation type="submission" date="2018-10" db="EMBL/GenBank/DDBJ databases">
        <title>Robbsia sp. DHC34, isolated from soil.</title>
        <authorList>
            <person name="Gao Z.-H."/>
            <person name="Qiu L.-H."/>
        </authorList>
    </citation>
    <scope>NUCLEOTIDE SEQUENCE [LARGE SCALE GENOMIC DNA]</scope>
    <source>
        <strain evidence="2 3">DHC34</strain>
    </source>
</reference>
<dbReference type="EMBL" id="RBZU01000001">
    <property type="protein sequence ID" value="RKP58473.1"/>
    <property type="molecule type" value="Genomic_DNA"/>
</dbReference>
<dbReference type="PANTHER" id="PTHR40254">
    <property type="entry name" value="BLR0577 PROTEIN"/>
    <property type="match status" value="1"/>
</dbReference>
<dbReference type="RefSeq" id="WP_121082071.1">
    <property type="nucleotide sequence ID" value="NZ_RBZU01000001.1"/>
</dbReference>
<evidence type="ECO:0000313" key="2">
    <source>
        <dbReference type="EMBL" id="RKP58473.1"/>
    </source>
</evidence>
<evidence type="ECO:0000313" key="3">
    <source>
        <dbReference type="Proteomes" id="UP000270342"/>
    </source>
</evidence>
<sequence>MKRTVLIIGGGFTGTALAVNVLRMAAPEGVRVVMINRSGQMARGVAYGTHDNQHLLNVPAGNMSLLADDPQSFVEFCRAADPAVTPKTFVARQIYGSYLEHCLSDAEMRHASRGELIRLVGEVVRIGSLRTDDGRESAVVRLRDGDTVHADHVVLACGHFAPANPRLDDASVYADTRYIRDPWQPGALARVPAHENVLLIGTGLTAVDVALHLAADNPARRCHAVSRRGLMPQGHRTGHETPTPFDASELVLRMGSHVRGYVRALREEIEARQAEGFDWRDIVAALRPHTAALWQRLALAERRRFLRHLQPYWDVHRHRTAPDSHRMFHDWVSAGHLRIHAGHLVRLEARGDAIAVELRQRGTSSVTSFEVGYVINCTGPSSQVTGVADPLIQALLADGTMQVDAARTGIDVDDAYRLVGADGRLSSVLRYAGPLLRARDWEATAVPELRMHAARLAQMLVTAPERASVSTV</sequence>
<dbReference type="Gene3D" id="3.50.50.60">
    <property type="entry name" value="FAD/NAD(P)-binding domain"/>
    <property type="match status" value="1"/>
</dbReference>
<protein>
    <recommendedName>
        <fullName evidence="1">FAD-dependent urate hydroxylase HpyO/Asp monooxygenase CreE-like FAD/NAD(P)-binding domain-containing protein</fullName>
    </recommendedName>
</protein>
<dbReference type="Pfam" id="PF13454">
    <property type="entry name" value="NAD_binding_9"/>
    <property type="match status" value="1"/>
</dbReference>
<keyword evidence="3" id="KW-1185">Reference proteome</keyword>
<dbReference type="InterPro" id="IPR038732">
    <property type="entry name" value="HpyO/CreE_NAD-binding"/>
</dbReference>